<feature type="transmembrane region" description="Helical" evidence="1">
    <location>
        <begin position="250"/>
        <end position="269"/>
    </location>
</feature>
<evidence type="ECO:0000313" key="2">
    <source>
        <dbReference type="EMBL" id="MXV14324.1"/>
    </source>
</evidence>
<gene>
    <name evidence="2" type="ORF">GS398_03360</name>
</gene>
<keyword evidence="3" id="KW-1185">Reference proteome</keyword>
<proteinExistence type="predicted"/>
<dbReference type="EMBL" id="WVHS01000001">
    <property type="protein sequence ID" value="MXV14324.1"/>
    <property type="molecule type" value="Genomic_DNA"/>
</dbReference>
<protein>
    <submittedName>
        <fullName evidence="2">Uncharacterized protein</fullName>
    </submittedName>
</protein>
<keyword evidence="1" id="KW-0812">Transmembrane</keyword>
<keyword evidence="1" id="KW-0472">Membrane</keyword>
<dbReference type="AlphaFoldDB" id="A0A7K1XTM7"/>
<reference evidence="2 3" key="1">
    <citation type="submission" date="2019-11" db="EMBL/GenBank/DDBJ databases">
        <title>Pedobacter sp. HMF7056 Genome sequencing and assembly.</title>
        <authorList>
            <person name="Kang H."/>
            <person name="Kim H."/>
            <person name="Joh K."/>
        </authorList>
    </citation>
    <scope>NUCLEOTIDE SEQUENCE [LARGE SCALE GENOMIC DNA]</scope>
    <source>
        <strain evidence="2 3">HMF7056</strain>
    </source>
</reference>
<sequence>MDYSIRRDIAKQMYTDLTPEQKALADCMSDISERCFGADWMDGLEYDLWNALLHGERKYGQGMISANDIENLKRISNACNCWIYFDDKQEETAIALERWRERCQYLQVLPRTKMSTFINKTALTFSGIALSGLLLLWLLGGLLLKTIPGTPFKLDGLLITVIYLSCIIAVQKRVLRADPGTSIIRLIILGVLVSLLAEASFQIIRQFTFQDYSLSERARYFFTGVISITLLMAVYSFFSAYQLKTRRTARLFLFIGIFLAIIAVIKHFFPSPFQ</sequence>
<feature type="transmembrane region" description="Helical" evidence="1">
    <location>
        <begin position="182"/>
        <end position="204"/>
    </location>
</feature>
<organism evidence="2 3">
    <name type="scientific">Hufsiella ginkgonis</name>
    <dbReference type="NCBI Taxonomy" id="2695274"/>
    <lineage>
        <taxon>Bacteria</taxon>
        <taxon>Pseudomonadati</taxon>
        <taxon>Bacteroidota</taxon>
        <taxon>Sphingobacteriia</taxon>
        <taxon>Sphingobacteriales</taxon>
        <taxon>Sphingobacteriaceae</taxon>
        <taxon>Hufsiella</taxon>
    </lineage>
</organism>
<keyword evidence="1" id="KW-1133">Transmembrane helix</keyword>
<accession>A0A7K1XTM7</accession>
<feature type="transmembrane region" description="Helical" evidence="1">
    <location>
        <begin position="152"/>
        <end position="170"/>
    </location>
</feature>
<feature type="transmembrane region" description="Helical" evidence="1">
    <location>
        <begin position="121"/>
        <end position="140"/>
    </location>
</feature>
<dbReference type="RefSeq" id="WP_160905303.1">
    <property type="nucleotide sequence ID" value="NZ_WVHS01000001.1"/>
</dbReference>
<dbReference type="Proteomes" id="UP000451233">
    <property type="component" value="Unassembled WGS sequence"/>
</dbReference>
<evidence type="ECO:0000313" key="3">
    <source>
        <dbReference type="Proteomes" id="UP000451233"/>
    </source>
</evidence>
<feature type="transmembrane region" description="Helical" evidence="1">
    <location>
        <begin position="220"/>
        <end position="238"/>
    </location>
</feature>
<evidence type="ECO:0000256" key="1">
    <source>
        <dbReference type="SAM" id="Phobius"/>
    </source>
</evidence>
<comment type="caution">
    <text evidence="2">The sequence shown here is derived from an EMBL/GenBank/DDBJ whole genome shotgun (WGS) entry which is preliminary data.</text>
</comment>
<name>A0A7K1XTM7_9SPHI</name>